<evidence type="ECO:0000256" key="7">
    <source>
        <dbReference type="ARBA" id="ARBA00030236"/>
    </source>
</evidence>
<organism evidence="11 12">
    <name type="scientific">Fimbriimonas ginsengisoli Gsoil 348</name>
    <dbReference type="NCBI Taxonomy" id="661478"/>
    <lineage>
        <taxon>Bacteria</taxon>
        <taxon>Bacillati</taxon>
        <taxon>Armatimonadota</taxon>
        <taxon>Fimbriimonadia</taxon>
        <taxon>Fimbriimonadales</taxon>
        <taxon>Fimbriimonadaceae</taxon>
        <taxon>Fimbriimonas</taxon>
    </lineage>
</organism>
<dbReference type="EMBL" id="CP007139">
    <property type="protein sequence ID" value="AIE84307.1"/>
    <property type="molecule type" value="Genomic_DNA"/>
</dbReference>
<reference evidence="11 12" key="1">
    <citation type="journal article" date="2014" name="PLoS ONE">
        <title>The first complete genome sequence of the class fimbriimonadia in the phylum armatimonadetes.</title>
        <authorList>
            <person name="Hu Z.Y."/>
            <person name="Wang Y.Z."/>
            <person name="Im W.T."/>
            <person name="Wang S.Y."/>
            <person name="Zhao G.P."/>
            <person name="Zheng H.J."/>
            <person name="Quan Z.X."/>
        </authorList>
    </citation>
    <scope>NUCLEOTIDE SEQUENCE [LARGE SCALE GENOMIC DNA]</scope>
    <source>
        <strain evidence="11">Gsoil 348</strain>
    </source>
</reference>
<dbReference type="PANTHER" id="PTHR36843">
    <property type="entry name" value="HEME-DEPENDENT PEROXIDASE YWFI-RELATED"/>
    <property type="match status" value="1"/>
</dbReference>
<dbReference type="InterPro" id="IPR011008">
    <property type="entry name" value="Dimeric_a/b-barrel"/>
</dbReference>
<comment type="cofactor">
    <cofactor evidence="9">
        <name>Fe-coproporphyrin III</name>
        <dbReference type="ChEBI" id="CHEBI:68438"/>
    </cofactor>
</comment>
<dbReference type="HOGENOM" id="CLU_076582_0_0_0"/>
<dbReference type="GO" id="GO:0016491">
    <property type="term" value="F:oxidoreductase activity"/>
    <property type="evidence" value="ECO:0007669"/>
    <property type="project" value="InterPro"/>
</dbReference>
<keyword evidence="3" id="KW-0479">Metal-binding</keyword>
<evidence type="ECO:0000256" key="2">
    <source>
        <dbReference type="ARBA" id="ARBA00022617"/>
    </source>
</evidence>
<evidence type="ECO:0000256" key="8">
    <source>
        <dbReference type="ARBA" id="ARBA00049896"/>
    </source>
</evidence>
<evidence type="ECO:0000256" key="6">
    <source>
        <dbReference type="ARBA" id="ARBA00029882"/>
    </source>
</evidence>
<protein>
    <recommendedName>
        <fullName evidence="1">Coproheme decarboxylase</fullName>
        <ecNumber evidence="10">1.3.98.5</ecNumber>
    </recommendedName>
    <alternativeName>
        <fullName evidence="6">Coproheme III oxidative decarboxylase</fullName>
    </alternativeName>
    <alternativeName>
        <fullName evidence="7">Hydrogen peroxide-dependent heme synthase</fullName>
    </alternativeName>
</protein>
<dbReference type="AlphaFoldDB" id="A0A068NLL2"/>
<comment type="catalytic activity">
    <reaction evidence="8">
        <text>Fe-coproporphyrin III + 2 H2O2 + 2 H(+) = heme b + 2 CO2 + 4 H2O</text>
        <dbReference type="Rhea" id="RHEA:56516"/>
        <dbReference type="ChEBI" id="CHEBI:15377"/>
        <dbReference type="ChEBI" id="CHEBI:15378"/>
        <dbReference type="ChEBI" id="CHEBI:16240"/>
        <dbReference type="ChEBI" id="CHEBI:16526"/>
        <dbReference type="ChEBI" id="CHEBI:60344"/>
        <dbReference type="ChEBI" id="CHEBI:68438"/>
        <dbReference type="EC" id="1.3.98.5"/>
    </reaction>
    <physiologicalReaction direction="left-to-right" evidence="8">
        <dbReference type="Rhea" id="RHEA:56517"/>
    </physiologicalReaction>
</comment>
<keyword evidence="2" id="KW-0349">Heme</keyword>
<accession>A0A068NLL2</accession>
<evidence type="ECO:0000256" key="10">
    <source>
        <dbReference type="ARBA" id="ARBA00050019"/>
    </source>
</evidence>
<evidence type="ECO:0000256" key="1">
    <source>
        <dbReference type="ARBA" id="ARBA00014413"/>
    </source>
</evidence>
<dbReference type="InterPro" id="IPR010644">
    <property type="entry name" value="ChdC/CLD"/>
</dbReference>
<dbReference type="Gene3D" id="3.30.70.1030">
    <property type="entry name" value="Apc35880, domain 1"/>
    <property type="match status" value="1"/>
</dbReference>
<evidence type="ECO:0000256" key="4">
    <source>
        <dbReference type="ARBA" id="ARBA00023004"/>
    </source>
</evidence>
<keyword evidence="4" id="KW-0408">Iron</keyword>
<dbReference type="RefSeq" id="WP_084178815.1">
    <property type="nucleotide sequence ID" value="NZ_CP007139.1"/>
</dbReference>
<dbReference type="Proteomes" id="UP000027982">
    <property type="component" value="Chromosome"/>
</dbReference>
<dbReference type="GO" id="GO:0020037">
    <property type="term" value="F:heme binding"/>
    <property type="evidence" value="ECO:0007669"/>
    <property type="project" value="InterPro"/>
</dbReference>
<evidence type="ECO:0000313" key="12">
    <source>
        <dbReference type="Proteomes" id="UP000027982"/>
    </source>
</evidence>
<dbReference type="EC" id="1.3.98.5" evidence="10"/>
<dbReference type="PANTHER" id="PTHR36843:SF1">
    <property type="entry name" value="COPROHEME DECARBOXYLASE"/>
    <property type="match status" value="1"/>
</dbReference>
<dbReference type="KEGG" id="fgi:OP10G_0939"/>
<sequence length="223" mass="26121">MAERQLNLYATFAYNEAYFNLSDEERREVRRRIAEEAPTVAEATQFYSIFPARCDSDFLIWSAWSADTDDATEKALTGYATVSEGWRRYVHPTQTLWGYTRVSTYARGKSEQDMDPFDETRGTYFVAYPFAKTKEWYLMSMDARQGQMNEHIKLGKQYPEIRQLLLYSFGVQDQEFVVAYETEDLPKFSDLVYALRSTEARRHTALDTPLITGIHRTPEEFIR</sequence>
<evidence type="ECO:0000256" key="5">
    <source>
        <dbReference type="ARBA" id="ARBA00023444"/>
    </source>
</evidence>
<gene>
    <name evidence="11" type="ORF">OP10G_0939</name>
</gene>
<dbReference type="OrthoDB" id="9773646at2"/>
<dbReference type="GO" id="GO:0046872">
    <property type="term" value="F:metal ion binding"/>
    <property type="evidence" value="ECO:0007669"/>
    <property type="project" value="UniProtKB-KW"/>
</dbReference>
<dbReference type="STRING" id="661478.OP10G_0939"/>
<comment type="pathway">
    <text evidence="5">Porphyrin-containing compound metabolism.</text>
</comment>
<evidence type="ECO:0000256" key="3">
    <source>
        <dbReference type="ARBA" id="ARBA00022723"/>
    </source>
</evidence>
<evidence type="ECO:0000313" key="11">
    <source>
        <dbReference type="EMBL" id="AIE84307.1"/>
    </source>
</evidence>
<dbReference type="Pfam" id="PF06778">
    <property type="entry name" value="Chlor_dismutase"/>
    <property type="match status" value="1"/>
</dbReference>
<dbReference type="SUPFAM" id="SSF54909">
    <property type="entry name" value="Dimeric alpha+beta barrel"/>
    <property type="match status" value="1"/>
</dbReference>
<evidence type="ECO:0000256" key="9">
    <source>
        <dbReference type="ARBA" id="ARBA00049935"/>
    </source>
</evidence>
<proteinExistence type="predicted"/>
<dbReference type="eggNOG" id="COG3253">
    <property type="taxonomic scope" value="Bacteria"/>
</dbReference>
<keyword evidence="12" id="KW-1185">Reference proteome</keyword>
<name>A0A068NLL2_FIMGI</name>